<protein>
    <submittedName>
        <fullName evidence="4">Uncharacterized protein</fullName>
    </submittedName>
</protein>
<feature type="domain" description="SusE outer membrane protein" evidence="2">
    <location>
        <begin position="23"/>
        <end position="136"/>
    </location>
</feature>
<feature type="signal peptide" evidence="1">
    <location>
        <begin position="1"/>
        <end position="21"/>
    </location>
</feature>
<feature type="domain" description="Outer membrane protein SusF/SusE-like C-terminal" evidence="3">
    <location>
        <begin position="280"/>
        <end position="375"/>
    </location>
</feature>
<sequence length="377" mass="41085">MKKITIWASLFLGLSLFTACEDDRDSNPILQDPTAFVLNTPAYSTAVYDLSKSSSVELTCSQPDYGFTAATVYTVQVSLNNDFTTEGAYTTLATTYTTAKMNVDASEIATAATTMALANGKTEDEFPIVTKMYVRLKAALTTGTGEIYSNVVELQNVRVHFALSPVVLPKTMNIIGSGVGGWDWEKNSIAMIPTYDNNGTFWRMIYVPADADKNELKFNIEKAWDGVEFGTTATLKDNAGAGLSGDGNIVVANAGWYLVVVKAEIVGRNIVYTVEFNKPEVYLTGGTAGGWDFFDETNKFTVPADGEGFFTSIPFVATGEVRMCVKLKDVDWWKTEFIVLADGLISYRGTGGDQDRFTGSAGQKAYLNFMTGKGKYE</sequence>
<evidence type="ECO:0000256" key="1">
    <source>
        <dbReference type="SAM" id="SignalP"/>
    </source>
</evidence>
<dbReference type="EMBL" id="DPVG01000343">
    <property type="protein sequence ID" value="HCK24976.1"/>
    <property type="molecule type" value="Genomic_DNA"/>
</dbReference>
<dbReference type="AlphaFoldDB" id="A0A3D2SJA2"/>
<accession>A0A3D2SJA2</accession>
<comment type="caution">
    <text evidence="4">The sequence shown here is derived from an EMBL/GenBank/DDBJ whole genome shotgun (WGS) entry which is preliminary data.</text>
</comment>
<dbReference type="Gene3D" id="2.60.40.3620">
    <property type="match status" value="1"/>
</dbReference>
<dbReference type="CDD" id="cd12965">
    <property type="entry name" value="CBM-Eb_CBM-Fb"/>
    <property type="match status" value="1"/>
</dbReference>
<evidence type="ECO:0000259" key="3">
    <source>
        <dbReference type="Pfam" id="PF16411"/>
    </source>
</evidence>
<proteinExistence type="predicted"/>
<feature type="chain" id="PRO_5017686848" evidence="1">
    <location>
        <begin position="22"/>
        <end position="377"/>
    </location>
</feature>
<name>A0A3D2SJA2_9BACE</name>
<dbReference type="Proteomes" id="UP000263098">
    <property type="component" value="Unassembled WGS sequence"/>
</dbReference>
<dbReference type="CDD" id="cd12966">
    <property type="entry name" value="CBM-Ec_CBM-Fc"/>
    <property type="match status" value="1"/>
</dbReference>
<evidence type="ECO:0000313" key="4">
    <source>
        <dbReference type="EMBL" id="HCK24976.1"/>
    </source>
</evidence>
<dbReference type="GO" id="GO:2001070">
    <property type="term" value="F:starch binding"/>
    <property type="evidence" value="ECO:0007669"/>
    <property type="project" value="InterPro"/>
</dbReference>
<gene>
    <name evidence="4" type="ORF">DHW31_09395</name>
</gene>
<dbReference type="PROSITE" id="PS51257">
    <property type="entry name" value="PROKAR_LIPOPROTEIN"/>
    <property type="match status" value="1"/>
</dbReference>
<keyword evidence="1" id="KW-0732">Signal</keyword>
<evidence type="ECO:0000313" key="5">
    <source>
        <dbReference type="Proteomes" id="UP000263098"/>
    </source>
</evidence>
<dbReference type="GO" id="GO:0019867">
    <property type="term" value="C:outer membrane"/>
    <property type="evidence" value="ECO:0007669"/>
    <property type="project" value="InterPro"/>
</dbReference>
<dbReference type="Pfam" id="PF16411">
    <property type="entry name" value="SusF_SusE"/>
    <property type="match status" value="2"/>
</dbReference>
<organism evidence="4 5">
    <name type="scientific">Bacteroides graminisolvens</name>
    <dbReference type="NCBI Taxonomy" id="477666"/>
    <lineage>
        <taxon>Bacteria</taxon>
        <taxon>Pseudomonadati</taxon>
        <taxon>Bacteroidota</taxon>
        <taxon>Bacteroidia</taxon>
        <taxon>Bacteroidales</taxon>
        <taxon>Bacteroidaceae</taxon>
        <taxon>Bacteroides</taxon>
    </lineage>
</organism>
<reference evidence="4 5" key="1">
    <citation type="journal article" date="2018" name="Nat. Biotechnol.">
        <title>A standardized bacterial taxonomy based on genome phylogeny substantially revises the tree of life.</title>
        <authorList>
            <person name="Parks D.H."/>
            <person name="Chuvochina M."/>
            <person name="Waite D.W."/>
            <person name="Rinke C."/>
            <person name="Skarshewski A."/>
            <person name="Chaumeil P.A."/>
            <person name="Hugenholtz P."/>
        </authorList>
    </citation>
    <scope>NUCLEOTIDE SEQUENCE [LARGE SCALE GENOMIC DNA]</scope>
    <source>
        <strain evidence="4">UBA9667</strain>
    </source>
</reference>
<feature type="domain" description="Outer membrane protein SusF/SusE-like C-terminal" evidence="3">
    <location>
        <begin position="172"/>
        <end position="263"/>
    </location>
</feature>
<dbReference type="Gene3D" id="2.60.40.3610">
    <property type="match status" value="1"/>
</dbReference>
<dbReference type="Pfam" id="PF14292">
    <property type="entry name" value="SusE"/>
    <property type="match status" value="1"/>
</dbReference>
<evidence type="ECO:0000259" key="2">
    <source>
        <dbReference type="Pfam" id="PF14292"/>
    </source>
</evidence>
<dbReference type="InterPro" id="IPR032187">
    <property type="entry name" value="SusF/SusE-like_C"/>
</dbReference>
<dbReference type="InterPro" id="IPR025970">
    <property type="entry name" value="SusE"/>
</dbReference>